<dbReference type="Proteomes" id="UP000290189">
    <property type="component" value="Unassembled WGS sequence"/>
</dbReference>
<geneLocation type="mitochondrion" evidence="2"/>
<protein>
    <submittedName>
        <fullName evidence="1">Uncharacterized protein</fullName>
    </submittedName>
</protein>
<dbReference type="AlphaFoldDB" id="A0A0G4IKE5"/>
<evidence type="ECO:0000313" key="2">
    <source>
        <dbReference type="EMBL" id="SPR00428.1"/>
    </source>
</evidence>
<reference evidence="1 3" key="1">
    <citation type="submission" date="2015-02" db="EMBL/GenBank/DDBJ databases">
        <authorList>
            <person name="Chooi Y.-H."/>
        </authorList>
    </citation>
    <scope>NUCLEOTIDE SEQUENCE [LARGE SCALE GENOMIC DNA]</scope>
    <source>
        <strain evidence="1">E3</strain>
    </source>
</reference>
<evidence type="ECO:0000313" key="1">
    <source>
        <dbReference type="EMBL" id="CEO95555.1"/>
    </source>
</evidence>
<accession>A0A0G4IKE5</accession>
<name>A0A0G4IKE5_PLABS</name>
<proteinExistence type="predicted"/>
<reference evidence="2 4" key="2">
    <citation type="submission" date="2018-03" db="EMBL/GenBank/DDBJ databases">
        <authorList>
            <person name="Fogelqvist J."/>
        </authorList>
    </citation>
    <scope>NUCLEOTIDE SEQUENCE [LARGE SCALE GENOMIC DNA]</scope>
</reference>
<keyword evidence="3" id="KW-1185">Reference proteome</keyword>
<dbReference type="Proteomes" id="UP000039324">
    <property type="component" value="Unassembled WGS sequence"/>
</dbReference>
<dbReference type="EMBL" id="CDSF01000024">
    <property type="protein sequence ID" value="CEO95555.1"/>
    <property type="molecule type" value="Genomic_DNA"/>
</dbReference>
<evidence type="ECO:0000313" key="3">
    <source>
        <dbReference type="Proteomes" id="UP000039324"/>
    </source>
</evidence>
<sequence>MSARLVRLLLHVKFAAVMVVAYLADVIPQLLALCDVAATLAVIAVLEPISRQARALIPALTLLRCGIVFASGRDRNERRWMSAASYTICACSVAYSAPVALSSPTATLSLVASIGEGVAVFFSGRRKIVVPVVAYTALATTPIV</sequence>
<organism evidence="1 3">
    <name type="scientific">Plasmodiophora brassicae</name>
    <name type="common">Clubroot disease agent</name>
    <dbReference type="NCBI Taxonomy" id="37360"/>
    <lineage>
        <taxon>Eukaryota</taxon>
        <taxon>Sar</taxon>
        <taxon>Rhizaria</taxon>
        <taxon>Endomyxa</taxon>
        <taxon>Phytomyxea</taxon>
        <taxon>Plasmodiophorida</taxon>
        <taxon>Plasmodiophoridae</taxon>
        <taxon>Plasmodiophora</taxon>
    </lineage>
</organism>
<dbReference type="EMBL" id="OVEO01000014">
    <property type="protein sequence ID" value="SPR00428.1"/>
    <property type="molecule type" value="Genomic_DNA"/>
</dbReference>
<gene>
    <name evidence="1" type="ORF">PBRA_004281</name>
    <name evidence="2" type="ORF">PLBR_LOCUS7643</name>
</gene>
<evidence type="ECO:0000313" key="4">
    <source>
        <dbReference type="Proteomes" id="UP000290189"/>
    </source>
</evidence>
<keyword evidence="2" id="KW-0496">Mitochondrion</keyword>